<dbReference type="PANTHER" id="PTHR31303">
    <property type="entry name" value="CTP-DEPENDENT DIACYLGLYCEROL KINASE 1"/>
    <property type="match status" value="1"/>
</dbReference>
<dbReference type="OrthoDB" id="5673at2759"/>
<dbReference type="GO" id="GO:0097038">
    <property type="term" value="C:perinuclear endoplasmic reticulum"/>
    <property type="evidence" value="ECO:0007669"/>
    <property type="project" value="EnsemblFungi"/>
</dbReference>
<keyword evidence="1" id="KW-0472">Membrane</keyword>
<feature type="transmembrane region" description="Helical" evidence="1">
    <location>
        <begin position="130"/>
        <end position="150"/>
    </location>
</feature>
<organism evidence="2 3">
    <name type="scientific">Pneumocystis jirovecii (strain RU7)</name>
    <name type="common">Human pneumocystis pneumonia agent</name>
    <dbReference type="NCBI Taxonomy" id="1408657"/>
    <lineage>
        <taxon>Eukaryota</taxon>
        <taxon>Fungi</taxon>
        <taxon>Dikarya</taxon>
        <taxon>Ascomycota</taxon>
        <taxon>Taphrinomycotina</taxon>
        <taxon>Pneumocystomycetes</taxon>
        <taxon>Pneumocystaceae</taxon>
        <taxon>Pneumocystis</taxon>
    </lineage>
</organism>
<reference evidence="3" key="1">
    <citation type="journal article" date="2016" name="Nat. Commun.">
        <title>Genome analysis of three Pneumocystis species reveals adaptation mechanisms to life exclusively in mammalian hosts.</title>
        <authorList>
            <person name="Ma L."/>
            <person name="Chen Z."/>
            <person name="Huang D.W."/>
            <person name="Kutty G."/>
            <person name="Ishihara M."/>
            <person name="Wang H."/>
            <person name="Abouelleil A."/>
            <person name="Bishop L."/>
            <person name="Davey E."/>
            <person name="Deng R."/>
            <person name="Deng X."/>
            <person name="Fan L."/>
            <person name="Fantoni G."/>
            <person name="Fitzgerald M."/>
            <person name="Gogineni E."/>
            <person name="Goldberg J.M."/>
            <person name="Handley G."/>
            <person name="Hu X."/>
            <person name="Huber C."/>
            <person name="Jiao X."/>
            <person name="Jones K."/>
            <person name="Levin J.Z."/>
            <person name="Liu Y."/>
            <person name="Macdonald P."/>
            <person name="Melnikov A."/>
            <person name="Raley C."/>
            <person name="Sassi M."/>
            <person name="Sherman B.T."/>
            <person name="Song X."/>
            <person name="Sykes S."/>
            <person name="Tran B."/>
            <person name="Walsh L."/>
            <person name="Xia Y."/>
            <person name="Yang J."/>
            <person name="Young S."/>
            <person name="Zeng Q."/>
            <person name="Zheng X."/>
            <person name="Stephens R."/>
            <person name="Nusbaum C."/>
            <person name="Birren B.W."/>
            <person name="Azadi P."/>
            <person name="Lempicki R.A."/>
            <person name="Cuomo C.A."/>
            <person name="Kovacs J.A."/>
        </authorList>
    </citation>
    <scope>NUCLEOTIDE SEQUENCE [LARGE SCALE GENOMIC DNA]</scope>
    <source>
        <strain evidence="3">RU7</strain>
    </source>
</reference>
<sequence>MQLYAQCARRRAAGGRGAATNGDSGVIPYLIGTWTVLVAYPRDIAVVSILVLAWSDTAASTVGRVSGSVGAAVAGMLVAYVFWGRVARADEPGAVWRPGEGVSIHGLAVVTGMVGAFAEQVDVWGLNDNCVIPIVSGGLLYVFLRAAAWWGGREAGGLSH</sequence>
<dbReference type="GeneID" id="28939558"/>
<name>A0A0W4ZTV5_PNEJ7</name>
<dbReference type="PANTHER" id="PTHR31303:SF1">
    <property type="entry name" value="CTP-DEPENDENT DIACYLGLYCEROL KINASE 1"/>
    <property type="match status" value="1"/>
</dbReference>
<keyword evidence="3" id="KW-1185">Reference proteome</keyword>
<dbReference type="AlphaFoldDB" id="A0A0W4ZTV5"/>
<proteinExistence type="predicted"/>
<dbReference type="GO" id="GO:0005789">
    <property type="term" value="C:endoplasmic reticulum membrane"/>
    <property type="evidence" value="ECO:0007669"/>
    <property type="project" value="TreeGrafter"/>
</dbReference>
<dbReference type="RefSeq" id="XP_018230471.1">
    <property type="nucleotide sequence ID" value="XM_018373303.1"/>
</dbReference>
<evidence type="ECO:0000313" key="3">
    <source>
        <dbReference type="Proteomes" id="UP000053447"/>
    </source>
</evidence>
<dbReference type="Proteomes" id="UP000053447">
    <property type="component" value="Unassembled WGS sequence"/>
</dbReference>
<dbReference type="GO" id="GO:0101026">
    <property type="term" value="P:mitotic nuclear membrane biogenesis"/>
    <property type="evidence" value="ECO:0007669"/>
    <property type="project" value="EnsemblFungi"/>
</dbReference>
<keyword evidence="1" id="KW-0812">Transmembrane</keyword>
<feature type="transmembrane region" description="Helical" evidence="1">
    <location>
        <begin position="102"/>
        <end position="118"/>
    </location>
</feature>
<accession>A0A0W4ZTV5</accession>
<dbReference type="GO" id="GO:0006654">
    <property type="term" value="P:phosphatidic acid biosynthetic process"/>
    <property type="evidence" value="ECO:0007669"/>
    <property type="project" value="EnsemblFungi"/>
</dbReference>
<dbReference type="EMBL" id="LFWA01000004">
    <property type="protein sequence ID" value="KTW31779.1"/>
    <property type="molecule type" value="Genomic_DNA"/>
</dbReference>
<protein>
    <submittedName>
        <fullName evidence="2">Uncharacterized protein</fullName>
    </submittedName>
</protein>
<feature type="transmembrane region" description="Helical" evidence="1">
    <location>
        <begin position="65"/>
        <end position="82"/>
    </location>
</feature>
<evidence type="ECO:0000256" key="1">
    <source>
        <dbReference type="SAM" id="Phobius"/>
    </source>
</evidence>
<dbReference type="InterPro" id="IPR037997">
    <property type="entry name" value="Dgk1-like"/>
</dbReference>
<dbReference type="STRING" id="1408657.A0A0W4ZTV5"/>
<dbReference type="GO" id="GO:0004143">
    <property type="term" value="F:ATP-dependent diacylglycerol kinase activity"/>
    <property type="evidence" value="ECO:0007669"/>
    <property type="project" value="InterPro"/>
</dbReference>
<gene>
    <name evidence="2" type="ORF">T551_01040</name>
</gene>
<evidence type="ECO:0000313" key="2">
    <source>
        <dbReference type="EMBL" id="KTW31779.1"/>
    </source>
</evidence>
<dbReference type="VEuPathDB" id="FungiDB:T551_01040"/>
<keyword evidence="1" id="KW-1133">Transmembrane helix</keyword>
<comment type="caution">
    <text evidence="2">The sequence shown here is derived from an EMBL/GenBank/DDBJ whole genome shotgun (WGS) entry which is preliminary data.</text>
</comment>